<dbReference type="PANTHER" id="PTHR11559">
    <property type="entry name" value="CARBOXYLESTERASE"/>
    <property type="match status" value="1"/>
</dbReference>
<accession>A0A291RKK3</accession>
<reference evidence="5 6" key="1">
    <citation type="submission" date="2017-10" db="EMBL/GenBank/DDBJ databases">
        <title>Comparative genomics between pathogenic Norcardia.</title>
        <authorList>
            <person name="Zeng L."/>
        </authorList>
    </citation>
    <scope>NUCLEOTIDE SEQUENCE [LARGE SCALE GENOMIC DNA]</scope>
    <source>
        <strain evidence="5 6">NC_YFY_NT001</strain>
    </source>
</reference>
<dbReference type="Proteomes" id="UP000221961">
    <property type="component" value="Chromosome"/>
</dbReference>
<dbReference type="GO" id="GO:0016787">
    <property type="term" value="F:hydrolase activity"/>
    <property type="evidence" value="ECO:0007669"/>
    <property type="project" value="UniProtKB-KW"/>
</dbReference>
<dbReference type="InterPro" id="IPR002018">
    <property type="entry name" value="CarbesteraseB"/>
</dbReference>
<evidence type="ECO:0000313" key="5">
    <source>
        <dbReference type="EMBL" id="ATL68116.1"/>
    </source>
</evidence>
<evidence type="ECO:0000256" key="2">
    <source>
        <dbReference type="ARBA" id="ARBA00022801"/>
    </source>
</evidence>
<dbReference type="EMBL" id="CP023778">
    <property type="protein sequence ID" value="ATL68116.1"/>
    <property type="molecule type" value="Genomic_DNA"/>
</dbReference>
<keyword evidence="2 3" id="KW-0378">Hydrolase</keyword>
<dbReference type="SUPFAM" id="SSF53474">
    <property type="entry name" value="alpha/beta-Hydrolases"/>
    <property type="match status" value="1"/>
</dbReference>
<dbReference type="KEGG" id="ntp:CRH09_19935"/>
<dbReference type="InterPro" id="IPR019826">
    <property type="entry name" value="Carboxylesterase_B_AS"/>
</dbReference>
<dbReference type="InterPro" id="IPR006311">
    <property type="entry name" value="TAT_signal"/>
</dbReference>
<dbReference type="PROSITE" id="PS00122">
    <property type="entry name" value="CARBOXYLESTERASE_B_1"/>
    <property type="match status" value="1"/>
</dbReference>
<sequence length="522" mass="56556">MNRRGFLRGTAATAAFVALGAAGCGDGGAAESIVTTRAGRVRGSVTEGVHAFQGVPYAAPPQGVDRYLPPRPVQPWTGVRDALTLGPTPPQPPTPPPLDFFAPPIPGADYLNLNIWTREPGSARMPVLVWIFGGGFDTGSNGLYDGRAFARDGVVFVAINYRLGAEGFLFLDDGVANVALLDQISALEWVRDNIASFGGDPGNVTIFGQSAGAMAVGTLLAMPRAKGLFRRAIMESGAGNLCYSTDTAHEIGRRLVAKLGVPPTRDAVAAAGVERVLAAQSAVMRDLARQPDPQRWGGEPGCRVNMWRPILDGSTLPAKPIDAITAGASADVDVLLGHNGEEGRLSLVPFRSLDSVTEEELATAMRLYRLPVDRALPAYRAAYPAANPGALLAILQADWFYTIPGLRLADARTHAPAATYLYEFTWRSPQYDGQLGACHFLEVPFVFDQLRDHRFRWITGPNPPQQLADLTHHTWIQFASTGRVPWPRYEPTHRTTIRFDIQPTIVDDPYPTRNLWEGVDLY</sequence>
<gene>
    <name evidence="5" type="ORF">CRH09_19935</name>
</gene>
<evidence type="ECO:0000256" key="3">
    <source>
        <dbReference type="RuleBase" id="RU361235"/>
    </source>
</evidence>
<dbReference type="AlphaFoldDB" id="A0A291RKK3"/>
<dbReference type="Pfam" id="PF00135">
    <property type="entry name" value="COesterase"/>
    <property type="match status" value="1"/>
</dbReference>
<feature type="domain" description="Carboxylesterase type B" evidence="4">
    <location>
        <begin position="31"/>
        <end position="504"/>
    </location>
</feature>
<dbReference type="InterPro" id="IPR029058">
    <property type="entry name" value="AB_hydrolase_fold"/>
</dbReference>
<comment type="similarity">
    <text evidence="1 3">Belongs to the type-B carboxylesterase/lipase family.</text>
</comment>
<dbReference type="PROSITE" id="PS51257">
    <property type="entry name" value="PROKAR_LIPOPROTEIN"/>
    <property type="match status" value="1"/>
</dbReference>
<organism evidence="5 6">
    <name type="scientific">Nocardia terpenica</name>
    <dbReference type="NCBI Taxonomy" id="455432"/>
    <lineage>
        <taxon>Bacteria</taxon>
        <taxon>Bacillati</taxon>
        <taxon>Actinomycetota</taxon>
        <taxon>Actinomycetes</taxon>
        <taxon>Mycobacteriales</taxon>
        <taxon>Nocardiaceae</taxon>
        <taxon>Nocardia</taxon>
    </lineage>
</organism>
<dbReference type="EC" id="3.1.1.-" evidence="3"/>
<name>A0A291RKK3_9NOCA</name>
<evidence type="ECO:0000256" key="1">
    <source>
        <dbReference type="ARBA" id="ARBA00005964"/>
    </source>
</evidence>
<protein>
    <recommendedName>
        <fullName evidence="3">Carboxylic ester hydrolase</fullName>
        <ecNumber evidence="3">3.1.1.-</ecNumber>
    </recommendedName>
</protein>
<proteinExistence type="inferred from homology"/>
<dbReference type="GeneID" id="88359633"/>
<evidence type="ECO:0000259" key="4">
    <source>
        <dbReference type="Pfam" id="PF00135"/>
    </source>
</evidence>
<dbReference type="Gene3D" id="3.40.50.1820">
    <property type="entry name" value="alpha/beta hydrolase"/>
    <property type="match status" value="1"/>
</dbReference>
<evidence type="ECO:0000313" key="6">
    <source>
        <dbReference type="Proteomes" id="UP000221961"/>
    </source>
</evidence>
<dbReference type="RefSeq" id="WP_098695217.1">
    <property type="nucleotide sequence ID" value="NZ_CP023778.1"/>
</dbReference>
<dbReference type="InterPro" id="IPR050309">
    <property type="entry name" value="Type-B_Carboxylest/Lipase"/>
</dbReference>
<dbReference type="PROSITE" id="PS51318">
    <property type="entry name" value="TAT"/>
    <property type="match status" value="1"/>
</dbReference>